<dbReference type="EMBL" id="LRBV02000005">
    <property type="status" value="NOT_ANNOTATED_CDS"/>
    <property type="molecule type" value="Genomic_DNA"/>
</dbReference>
<reference evidence="2" key="2">
    <citation type="submission" date="2021-01" db="UniProtKB">
        <authorList>
            <consortium name="EnsemblPlants"/>
        </authorList>
    </citation>
    <scope>IDENTIFICATION</scope>
</reference>
<reference evidence="2 3" key="1">
    <citation type="journal article" date="2016" name="G3 (Bethesda)">
        <title>First Draft Assembly and Annotation of the Genome of a California Endemic Oak Quercus lobata Nee (Fagaceae).</title>
        <authorList>
            <person name="Sork V.L."/>
            <person name="Fitz-Gibbon S.T."/>
            <person name="Puiu D."/>
            <person name="Crepeau M."/>
            <person name="Gugger P.F."/>
            <person name="Sherman R."/>
            <person name="Stevens K."/>
            <person name="Langley C.H."/>
            <person name="Pellegrini M."/>
            <person name="Salzberg S.L."/>
        </authorList>
    </citation>
    <scope>NUCLEOTIDE SEQUENCE [LARGE SCALE GENOMIC DNA]</scope>
    <source>
        <strain evidence="2 3">cv. SW786</strain>
    </source>
</reference>
<proteinExistence type="predicted"/>
<protein>
    <submittedName>
        <fullName evidence="2">Uncharacterized protein</fullName>
    </submittedName>
</protein>
<evidence type="ECO:0000313" key="3">
    <source>
        <dbReference type="Proteomes" id="UP000594261"/>
    </source>
</evidence>
<accession>A0A7N2LRF5</accession>
<dbReference type="Gramene" id="QL05p046894:mrna">
    <property type="protein sequence ID" value="QL05p046894:mrna"/>
    <property type="gene ID" value="QL05p046894"/>
</dbReference>
<dbReference type="InParanoid" id="A0A7N2LRF5"/>
<dbReference type="AlphaFoldDB" id="A0A7N2LRF5"/>
<name>A0A7N2LRF5_QUELO</name>
<dbReference type="EnsemblPlants" id="QL05p046894:mrna">
    <property type="protein sequence ID" value="QL05p046894:mrna"/>
    <property type="gene ID" value="QL05p046894"/>
</dbReference>
<evidence type="ECO:0000313" key="2">
    <source>
        <dbReference type="EnsemblPlants" id="QL05p046894:mrna"/>
    </source>
</evidence>
<keyword evidence="3" id="KW-1185">Reference proteome</keyword>
<sequence>MALLPMEICPLTLTLTLTLTPPRSLARRRRRRRRKQKKNSKASQAPSSDADDDDSSTGFMCVENGVFLCDVVEGKRGVEKQPFQLPDFIAATGIEKIT</sequence>
<feature type="region of interest" description="Disordered" evidence="1">
    <location>
        <begin position="22"/>
        <end position="56"/>
    </location>
</feature>
<organism evidence="2 3">
    <name type="scientific">Quercus lobata</name>
    <name type="common">Valley oak</name>
    <dbReference type="NCBI Taxonomy" id="97700"/>
    <lineage>
        <taxon>Eukaryota</taxon>
        <taxon>Viridiplantae</taxon>
        <taxon>Streptophyta</taxon>
        <taxon>Embryophyta</taxon>
        <taxon>Tracheophyta</taxon>
        <taxon>Spermatophyta</taxon>
        <taxon>Magnoliopsida</taxon>
        <taxon>eudicotyledons</taxon>
        <taxon>Gunneridae</taxon>
        <taxon>Pentapetalae</taxon>
        <taxon>rosids</taxon>
        <taxon>fabids</taxon>
        <taxon>Fagales</taxon>
        <taxon>Fagaceae</taxon>
        <taxon>Quercus</taxon>
    </lineage>
</organism>
<evidence type="ECO:0000256" key="1">
    <source>
        <dbReference type="SAM" id="MobiDB-lite"/>
    </source>
</evidence>
<dbReference type="Proteomes" id="UP000594261">
    <property type="component" value="Chromosome 5"/>
</dbReference>
<feature type="compositionally biased region" description="Basic residues" evidence="1">
    <location>
        <begin position="25"/>
        <end position="40"/>
    </location>
</feature>